<dbReference type="SUPFAM" id="SSF158682">
    <property type="entry name" value="TerB-like"/>
    <property type="match status" value="1"/>
</dbReference>
<dbReference type="EMBL" id="CP053085">
    <property type="protein sequence ID" value="QJR34502.1"/>
    <property type="molecule type" value="Genomic_DNA"/>
</dbReference>
<proteinExistence type="predicted"/>
<dbReference type="KEGG" id="ggr:HKW67_02680"/>
<evidence type="ECO:0000259" key="1">
    <source>
        <dbReference type="Pfam" id="PF05099"/>
    </source>
</evidence>
<gene>
    <name evidence="2" type="ORF">HKW67_02680</name>
</gene>
<dbReference type="AlphaFoldDB" id="A0A6M4INB5"/>
<dbReference type="CDD" id="cd07313">
    <property type="entry name" value="terB_like_2"/>
    <property type="match status" value="1"/>
</dbReference>
<protein>
    <submittedName>
        <fullName evidence="2">TerB family tellurite resistance protein</fullName>
    </submittedName>
</protein>
<reference evidence="2 3" key="1">
    <citation type="submission" date="2020-05" db="EMBL/GenBank/DDBJ databases">
        <title>Complete genome sequence of Gemmatimonas greenlandica TET16.</title>
        <authorList>
            <person name="Zeng Y."/>
        </authorList>
    </citation>
    <scope>NUCLEOTIDE SEQUENCE [LARGE SCALE GENOMIC DNA]</scope>
    <source>
        <strain evidence="2 3">TET16</strain>
    </source>
</reference>
<dbReference type="Proteomes" id="UP000500938">
    <property type="component" value="Chromosome"/>
</dbReference>
<evidence type="ECO:0000313" key="2">
    <source>
        <dbReference type="EMBL" id="QJR34502.1"/>
    </source>
</evidence>
<dbReference type="InterPro" id="IPR007791">
    <property type="entry name" value="DjlA_N"/>
</dbReference>
<accession>A0A6M4INB5</accession>
<feature type="domain" description="Co-chaperone DjlA N-terminal" evidence="1">
    <location>
        <begin position="30"/>
        <end position="145"/>
    </location>
</feature>
<evidence type="ECO:0000313" key="3">
    <source>
        <dbReference type="Proteomes" id="UP000500938"/>
    </source>
</evidence>
<keyword evidence="3" id="KW-1185">Reference proteome</keyword>
<dbReference type="InterPro" id="IPR029024">
    <property type="entry name" value="TerB-like"/>
</dbReference>
<sequence length="149" mass="16278">MLDAIRKLIGDSVPGTPGTHSRVQVNDVRVAACALLVELACADGEFSEAEQARIMDILQRHFGVDDAGAKQMLAEAAAANHDAVDHFVFTRQVVKDYDVAQRIVLAELMWQVALADGSLDSQESYLMRKLASLLQLEPAFLAQARKKAE</sequence>
<dbReference type="RefSeq" id="WP_171223928.1">
    <property type="nucleotide sequence ID" value="NZ_CP053085.1"/>
</dbReference>
<name>A0A6M4INB5_9BACT</name>
<organism evidence="2 3">
    <name type="scientific">Gemmatimonas groenlandica</name>
    <dbReference type="NCBI Taxonomy" id="2732249"/>
    <lineage>
        <taxon>Bacteria</taxon>
        <taxon>Pseudomonadati</taxon>
        <taxon>Gemmatimonadota</taxon>
        <taxon>Gemmatimonadia</taxon>
        <taxon>Gemmatimonadales</taxon>
        <taxon>Gemmatimonadaceae</taxon>
        <taxon>Gemmatimonas</taxon>
    </lineage>
</organism>
<dbReference type="Gene3D" id="1.10.3680.10">
    <property type="entry name" value="TerB-like"/>
    <property type="match status" value="1"/>
</dbReference>
<dbReference type="Pfam" id="PF05099">
    <property type="entry name" value="TerB"/>
    <property type="match status" value="1"/>
</dbReference>